<dbReference type="InterPro" id="IPR011598">
    <property type="entry name" value="bHLH_dom"/>
</dbReference>
<keyword evidence="18" id="KW-1133">Transmembrane helix</keyword>
<dbReference type="CDD" id="cd19699">
    <property type="entry name" value="bHLH_TS_dMYOD_like"/>
    <property type="match status" value="1"/>
</dbReference>
<evidence type="ECO:0000256" key="15">
    <source>
        <dbReference type="ARBA" id="ARBA00023242"/>
    </source>
</evidence>
<evidence type="ECO:0000256" key="3">
    <source>
        <dbReference type="ARBA" id="ARBA00004174"/>
    </source>
</evidence>
<dbReference type="GO" id="GO:0005506">
    <property type="term" value="F:iron ion binding"/>
    <property type="evidence" value="ECO:0007669"/>
    <property type="project" value="InterPro"/>
</dbReference>
<dbReference type="GO" id="GO:0003677">
    <property type="term" value="F:DNA binding"/>
    <property type="evidence" value="ECO:0007669"/>
    <property type="project" value="UniProtKB-KW"/>
</dbReference>
<dbReference type="GO" id="GO:0020037">
    <property type="term" value="F:heme binding"/>
    <property type="evidence" value="ECO:0000318"/>
    <property type="project" value="GO_Central"/>
</dbReference>
<dbReference type="FunFam" id="1.10.630.10:FF:000238">
    <property type="entry name" value="Cytochrome P450 2A6"/>
    <property type="match status" value="1"/>
</dbReference>
<dbReference type="Gene3D" id="4.10.280.10">
    <property type="entry name" value="Helix-loop-helix DNA-binding domain"/>
    <property type="match status" value="1"/>
</dbReference>
<evidence type="ECO:0000256" key="17">
    <source>
        <dbReference type="SAM" id="MobiDB-lite"/>
    </source>
</evidence>
<keyword evidence="11" id="KW-0408">Iron</keyword>
<dbReference type="SUPFAM" id="SSF47459">
    <property type="entry name" value="HLH, helix-loop-helix DNA-binding domain"/>
    <property type="match status" value="1"/>
</dbReference>
<evidence type="ECO:0000256" key="10">
    <source>
        <dbReference type="ARBA" id="ARBA00023002"/>
    </source>
</evidence>
<evidence type="ECO:0000256" key="1">
    <source>
        <dbReference type="ARBA" id="ARBA00001971"/>
    </source>
</evidence>
<evidence type="ECO:0000256" key="16">
    <source>
        <dbReference type="ARBA" id="ARBA00070761"/>
    </source>
</evidence>
<keyword evidence="10" id="KW-0560">Oxidoreductase</keyword>
<organism evidence="20 21">
    <name type="scientific">Pristionchus pacificus</name>
    <name type="common">Parasitic nematode worm</name>
    <dbReference type="NCBI Taxonomy" id="54126"/>
    <lineage>
        <taxon>Eukaryota</taxon>
        <taxon>Metazoa</taxon>
        <taxon>Ecdysozoa</taxon>
        <taxon>Nematoda</taxon>
        <taxon>Chromadorea</taxon>
        <taxon>Rhabditida</taxon>
        <taxon>Rhabditina</taxon>
        <taxon>Diplogasteromorpha</taxon>
        <taxon>Diplogasteroidea</taxon>
        <taxon>Neodiplogasteridae</taxon>
        <taxon>Pristionchus</taxon>
    </lineage>
</organism>
<evidence type="ECO:0000256" key="7">
    <source>
        <dbReference type="ARBA" id="ARBA00022723"/>
    </source>
</evidence>
<accession>A0A8R1U823</accession>
<dbReference type="InterPro" id="IPR036396">
    <property type="entry name" value="Cyt_P450_sf"/>
</dbReference>
<dbReference type="GO" id="GO:0005789">
    <property type="term" value="C:endoplasmic reticulum membrane"/>
    <property type="evidence" value="ECO:0007669"/>
    <property type="project" value="UniProtKB-SubCell"/>
</dbReference>
<dbReference type="SUPFAM" id="SSF48264">
    <property type="entry name" value="Cytochrome P450"/>
    <property type="match status" value="1"/>
</dbReference>
<sequence>MVSITSSSLIIPALSILFIFRNVLISLLSPYLLLPFLLLHSFYHRNHLPPGPFPLPLIGNMIPLVFCQFEDQLHRWRDTYGEIFTVWIGPIPLVMVCSLDQMKRYFVDRADIFSNRWKNFITDTFMGGHYGVVQVDGDKWREQRRFSLHLLRNFGVGRPEMEESILIETNNLISFLESSHDPLSLSTPIAVCVGNVINKILFGKTFPQGSEEMRKLHHLLDTQSTLVVHPLMGLYIALPCTTHIPLINGPWKTLLRQRDLFWTFLGDQVEDHKRRFAEGGYEDNFTFSYLEEMRRRGEDGVDMGSFGDWQLRMLLLDLFFAGMETTVTTLKWAFLLMAAHPEVQDGVQREIDSIEREGFVTLRDRKNLPYTNATICLVSTQYGTPSSPHLPIPPSSEILTLSNFGVAASTSDYASTLNYGDLYSNYYYSTPVVNPTNLYIPETAFTRSFDSFQSTPRDESTKTDSYETQPKESLPIKIEKMDSTGVEWSCPPTVTTTPSLPAPTPSTSKTTKNQSDVSRVSDTDPIPKKMDRRKAATMRERRRLRKVNEAFEVVKARTCQNPQQRLPKVEILRTAIEYINTLERLLKQQGKYTQIMKNNEEMGISLEFPITSSHHYQYNGSQPFGDVEGDSGSDEDDLLEDGSYLEEHSLVMQPPVIKTAKRGGRASRGRAK</sequence>
<feature type="region of interest" description="Disordered" evidence="17">
    <location>
        <begin position="619"/>
        <end position="639"/>
    </location>
</feature>
<keyword evidence="7" id="KW-0479">Metal-binding</keyword>
<dbReference type="Gene3D" id="1.10.630.10">
    <property type="entry name" value="Cytochrome P450"/>
    <property type="match status" value="1"/>
</dbReference>
<keyword evidence="18" id="KW-0812">Transmembrane</keyword>
<keyword evidence="21" id="KW-1185">Reference proteome</keyword>
<dbReference type="GO" id="GO:0016712">
    <property type="term" value="F:oxidoreductase activity, acting on paired donors, with incorporation or reduction of molecular oxygen, reduced flavin or flavoprotein as one donor, and incorporation of one atom of oxygen"/>
    <property type="evidence" value="ECO:0000318"/>
    <property type="project" value="GO_Central"/>
</dbReference>
<evidence type="ECO:0000256" key="11">
    <source>
        <dbReference type="ARBA" id="ARBA00023004"/>
    </source>
</evidence>
<feature type="region of interest" description="Disordered" evidence="17">
    <location>
        <begin position="450"/>
        <end position="538"/>
    </location>
</feature>
<reference evidence="20" key="2">
    <citation type="submission" date="2022-06" db="UniProtKB">
        <authorList>
            <consortium name="EnsemblMetazoa"/>
        </authorList>
    </citation>
    <scope>IDENTIFICATION</scope>
    <source>
        <strain evidence="20">PS312</strain>
    </source>
</reference>
<feature type="compositionally biased region" description="Basic and acidic residues" evidence="17">
    <location>
        <begin position="519"/>
        <end position="538"/>
    </location>
</feature>
<evidence type="ECO:0000256" key="4">
    <source>
        <dbReference type="ARBA" id="ARBA00004406"/>
    </source>
</evidence>
<dbReference type="SMART" id="SM00353">
    <property type="entry name" value="HLH"/>
    <property type="match status" value="1"/>
</dbReference>
<dbReference type="InterPro" id="IPR002401">
    <property type="entry name" value="Cyt_P450_E_grp-I"/>
</dbReference>
<evidence type="ECO:0000256" key="12">
    <source>
        <dbReference type="ARBA" id="ARBA00023033"/>
    </source>
</evidence>
<keyword evidence="13" id="KW-0238">DNA-binding</keyword>
<protein>
    <recommendedName>
        <fullName evidence="16">Myoblast determination protein 1 homolog</fullName>
    </recommendedName>
</protein>
<evidence type="ECO:0000256" key="13">
    <source>
        <dbReference type="ARBA" id="ARBA00023125"/>
    </source>
</evidence>
<dbReference type="AlphaFoldDB" id="A0A2A6BZL5"/>
<name>A0A2A6BZL5_PRIPA</name>
<dbReference type="Pfam" id="PF00010">
    <property type="entry name" value="HLH"/>
    <property type="match status" value="1"/>
</dbReference>
<keyword evidence="8" id="KW-0256">Endoplasmic reticulum</keyword>
<dbReference type="Pfam" id="PF00067">
    <property type="entry name" value="p450"/>
    <property type="match status" value="1"/>
</dbReference>
<dbReference type="Proteomes" id="UP000005239">
    <property type="component" value="Unassembled WGS sequence"/>
</dbReference>
<dbReference type="FunFam" id="4.10.280.10:FF:000005">
    <property type="entry name" value="Myogenic factor"/>
    <property type="match status" value="1"/>
</dbReference>
<reference evidence="21" key="1">
    <citation type="journal article" date="2008" name="Nat. Genet.">
        <title>The Pristionchus pacificus genome provides a unique perspective on nematode lifestyle and parasitism.</title>
        <authorList>
            <person name="Dieterich C."/>
            <person name="Clifton S.W."/>
            <person name="Schuster L.N."/>
            <person name="Chinwalla A."/>
            <person name="Delehaunty K."/>
            <person name="Dinkelacker I."/>
            <person name="Fulton L."/>
            <person name="Fulton R."/>
            <person name="Godfrey J."/>
            <person name="Minx P."/>
            <person name="Mitreva M."/>
            <person name="Roeseler W."/>
            <person name="Tian H."/>
            <person name="Witte H."/>
            <person name="Yang S.P."/>
            <person name="Wilson R.K."/>
            <person name="Sommer R.J."/>
        </authorList>
    </citation>
    <scope>NUCLEOTIDE SEQUENCE [LARGE SCALE GENOMIC DNA]</scope>
    <source>
        <strain evidence="21">PS312</strain>
    </source>
</reference>
<feature type="transmembrane region" description="Helical" evidence="18">
    <location>
        <begin position="9"/>
        <end position="33"/>
    </location>
</feature>
<dbReference type="InterPro" id="IPR050182">
    <property type="entry name" value="Cytochrome_P450_fam2"/>
</dbReference>
<evidence type="ECO:0000313" key="20">
    <source>
        <dbReference type="EnsemblMetazoa" id="PPA08246.1"/>
    </source>
</evidence>
<feature type="domain" description="BHLH" evidence="19">
    <location>
        <begin position="531"/>
        <end position="582"/>
    </location>
</feature>
<evidence type="ECO:0000259" key="19">
    <source>
        <dbReference type="PROSITE" id="PS50888"/>
    </source>
</evidence>
<keyword evidence="15" id="KW-0539">Nucleus</keyword>
<dbReference type="PANTHER" id="PTHR24300">
    <property type="entry name" value="CYTOCHROME P450 508A4-RELATED"/>
    <property type="match status" value="1"/>
</dbReference>
<evidence type="ECO:0000256" key="8">
    <source>
        <dbReference type="ARBA" id="ARBA00022824"/>
    </source>
</evidence>
<feature type="compositionally biased region" description="Low complexity" evidence="17">
    <location>
        <begin position="489"/>
        <end position="511"/>
    </location>
</feature>
<dbReference type="GO" id="GO:0046983">
    <property type="term" value="F:protein dimerization activity"/>
    <property type="evidence" value="ECO:0007669"/>
    <property type="project" value="InterPro"/>
</dbReference>
<comment type="similarity">
    <text evidence="5">Belongs to the cytochrome P450 family.</text>
</comment>
<evidence type="ECO:0000256" key="18">
    <source>
        <dbReference type="SAM" id="Phobius"/>
    </source>
</evidence>
<dbReference type="EnsemblMetazoa" id="PPA08246.1">
    <property type="protein sequence ID" value="PPA08246.1"/>
    <property type="gene ID" value="WBGene00097800"/>
</dbReference>
<comment type="cofactor">
    <cofactor evidence="1">
        <name>heme</name>
        <dbReference type="ChEBI" id="CHEBI:30413"/>
    </cofactor>
</comment>
<evidence type="ECO:0000256" key="2">
    <source>
        <dbReference type="ARBA" id="ARBA00004123"/>
    </source>
</evidence>
<keyword evidence="6" id="KW-0349">Heme</keyword>
<feature type="compositionally biased region" description="Basic and acidic residues" evidence="17">
    <location>
        <begin position="456"/>
        <end position="465"/>
    </location>
</feature>
<evidence type="ECO:0000256" key="9">
    <source>
        <dbReference type="ARBA" id="ARBA00022848"/>
    </source>
</evidence>
<dbReference type="PANTHER" id="PTHR24300:SF414">
    <property type="entry name" value="CYTOCHROME P450 FAMILY"/>
    <property type="match status" value="1"/>
</dbReference>
<comment type="subcellular location">
    <subcellularLocation>
        <location evidence="4">Endoplasmic reticulum membrane</location>
        <topology evidence="4">Peripheral membrane protein</topology>
    </subcellularLocation>
    <subcellularLocation>
        <location evidence="3">Microsome membrane</location>
        <topology evidence="3">Peripheral membrane protein</topology>
    </subcellularLocation>
    <subcellularLocation>
        <location evidence="2">Nucleus</location>
    </subcellularLocation>
</comment>
<accession>A0A2A6BZL5</accession>
<keyword evidence="14 18" id="KW-0472">Membrane</keyword>
<keyword evidence="9" id="KW-0492">Microsome</keyword>
<dbReference type="GO" id="GO:0005634">
    <property type="term" value="C:nucleus"/>
    <property type="evidence" value="ECO:0007669"/>
    <property type="project" value="UniProtKB-SubCell"/>
</dbReference>
<proteinExistence type="inferred from homology"/>
<dbReference type="GO" id="GO:0006082">
    <property type="term" value="P:organic acid metabolic process"/>
    <property type="evidence" value="ECO:0000318"/>
    <property type="project" value="GO_Central"/>
</dbReference>
<keyword evidence="12" id="KW-0503">Monooxygenase</keyword>
<dbReference type="GO" id="GO:0006805">
    <property type="term" value="P:xenobiotic metabolic process"/>
    <property type="evidence" value="ECO:0000318"/>
    <property type="project" value="GO_Central"/>
</dbReference>
<evidence type="ECO:0000313" key="21">
    <source>
        <dbReference type="Proteomes" id="UP000005239"/>
    </source>
</evidence>
<dbReference type="PRINTS" id="PR00463">
    <property type="entry name" value="EP450I"/>
</dbReference>
<dbReference type="GO" id="GO:0005737">
    <property type="term" value="C:cytoplasm"/>
    <property type="evidence" value="ECO:0000318"/>
    <property type="project" value="GO_Central"/>
</dbReference>
<feature type="compositionally biased region" description="Acidic residues" evidence="17">
    <location>
        <begin position="627"/>
        <end position="639"/>
    </location>
</feature>
<evidence type="ECO:0000256" key="14">
    <source>
        <dbReference type="ARBA" id="ARBA00023136"/>
    </source>
</evidence>
<dbReference type="InterPro" id="IPR001128">
    <property type="entry name" value="Cyt_P450"/>
</dbReference>
<evidence type="ECO:0000256" key="5">
    <source>
        <dbReference type="ARBA" id="ARBA00010617"/>
    </source>
</evidence>
<evidence type="ECO:0000256" key="6">
    <source>
        <dbReference type="ARBA" id="ARBA00022617"/>
    </source>
</evidence>
<dbReference type="InterPro" id="IPR036638">
    <property type="entry name" value="HLH_DNA-bd_sf"/>
</dbReference>
<gene>
    <name evidence="20" type="primary">WBGene00097800</name>
</gene>
<dbReference type="PROSITE" id="PS50888">
    <property type="entry name" value="BHLH"/>
    <property type="match status" value="1"/>
</dbReference>